<keyword evidence="2" id="KW-1133">Transmembrane helix</keyword>
<accession>A0AAI8VKB7</accession>
<feature type="region of interest" description="Disordered" evidence="1">
    <location>
        <begin position="155"/>
        <end position="191"/>
    </location>
</feature>
<evidence type="ECO:0000256" key="1">
    <source>
        <dbReference type="SAM" id="MobiDB-lite"/>
    </source>
</evidence>
<keyword evidence="4" id="KW-1185">Reference proteome</keyword>
<sequence>MAAAQTLPLITTIADYVSPCQNPRMPIPYQPLTTVFTPPAACATSWVFENGAEGTVWGNQEYIPDSTNCLPNHGHQTAFGPGICGSGLELKQVTKILENAKDANQARWHGLCCSSNFHVGSSNTDGGTVFSCIGSFPAPFTALAMSGHDATVYSSRGDGDTGHDDDDDDDDDYYDDGGDTDSDNCENGDNGKYDGKGERNCGICRLRTINHQNCTWPSNLRDQSETAIANSEWTSTCSCKQIINPSHERIVSPNCKRVGISKDEPASPKTNRHQQLEARFQTGDDSATATESESDFHTVDESASPTGSGLYFHTIDATSSPTTTGPIAIEDQSTSSAQMSKGSITAIGILVPTTVLLALFFAARRFQQRKTREKYVGLDDPPDNEKGSRRWYDDTAPYAPSPRRHNGAEKGRARPVRIHELGDNIRHELPAPVPYGLRSVRKGPTAGPRAASAASEKEETGYAVYNP</sequence>
<evidence type="ECO:0000313" key="3">
    <source>
        <dbReference type="EMBL" id="CAJ2506463.1"/>
    </source>
</evidence>
<dbReference type="Proteomes" id="UP001295740">
    <property type="component" value="Unassembled WGS sequence"/>
</dbReference>
<feature type="compositionally biased region" description="Basic and acidic residues" evidence="1">
    <location>
        <begin position="376"/>
        <end position="393"/>
    </location>
</feature>
<gene>
    <name evidence="3" type="ORF">KHLLAP_LOCUS6931</name>
</gene>
<feature type="region of interest" description="Disordered" evidence="1">
    <location>
        <begin position="280"/>
        <end position="317"/>
    </location>
</feature>
<organism evidence="3 4">
    <name type="scientific">Anthostomella pinea</name>
    <dbReference type="NCBI Taxonomy" id="933095"/>
    <lineage>
        <taxon>Eukaryota</taxon>
        <taxon>Fungi</taxon>
        <taxon>Dikarya</taxon>
        <taxon>Ascomycota</taxon>
        <taxon>Pezizomycotina</taxon>
        <taxon>Sordariomycetes</taxon>
        <taxon>Xylariomycetidae</taxon>
        <taxon>Xylariales</taxon>
        <taxon>Xylariaceae</taxon>
        <taxon>Anthostomella</taxon>
    </lineage>
</organism>
<feature type="region of interest" description="Disordered" evidence="1">
    <location>
        <begin position="428"/>
        <end position="467"/>
    </location>
</feature>
<feature type="region of interest" description="Disordered" evidence="1">
    <location>
        <begin position="376"/>
        <end position="412"/>
    </location>
</feature>
<name>A0AAI8VKB7_9PEZI</name>
<feature type="compositionally biased region" description="Acidic residues" evidence="1">
    <location>
        <begin position="163"/>
        <end position="186"/>
    </location>
</feature>
<reference evidence="3" key="1">
    <citation type="submission" date="2023-10" db="EMBL/GenBank/DDBJ databases">
        <authorList>
            <person name="Hackl T."/>
        </authorList>
    </citation>
    <scope>NUCLEOTIDE SEQUENCE</scope>
</reference>
<dbReference type="AlphaFoldDB" id="A0AAI8VKB7"/>
<evidence type="ECO:0000256" key="2">
    <source>
        <dbReference type="SAM" id="Phobius"/>
    </source>
</evidence>
<keyword evidence="2" id="KW-0472">Membrane</keyword>
<feature type="transmembrane region" description="Helical" evidence="2">
    <location>
        <begin position="342"/>
        <end position="363"/>
    </location>
</feature>
<dbReference type="EMBL" id="CAUWAG010000008">
    <property type="protein sequence ID" value="CAJ2506463.1"/>
    <property type="molecule type" value="Genomic_DNA"/>
</dbReference>
<keyword evidence="2" id="KW-0812">Transmembrane</keyword>
<evidence type="ECO:0000313" key="4">
    <source>
        <dbReference type="Proteomes" id="UP001295740"/>
    </source>
</evidence>
<proteinExistence type="predicted"/>
<protein>
    <submittedName>
        <fullName evidence="3">Uu.00g005930.m01.CDS01</fullName>
    </submittedName>
</protein>
<comment type="caution">
    <text evidence="3">The sequence shown here is derived from an EMBL/GenBank/DDBJ whole genome shotgun (WGS) entry which is preliminary data.</text>
</comment>